<name>A0A7S3G3D5_9EUKA</name>
<evidence type="ECO:0008006" key="3">
    <source>
        <dbReference type="Google" id="ProtNLM"/>
    </source>
</evidence>
<dbReference type="PANTHER" id="PTHR43685:SF2">
    <property type="entry name" value="GLYCOSYLTRANSFERASE 2-LIKE DOMAIN-CONTAINING PROTEIN"/>
    <property type="match status" value="1"/>
</dbReference>
<keyword evidence="1" id="KW-1133">Transmembrane helix</keyword>
<dbReference type="InterPro" id="IPR029044">
    <property type="entry name" value="Nucleotide-diphossugar_trans"/>
</dbReference>
<proteinExistence type="predicted"/>
<sequence>MAVQIALALNSAWSRAMELAELSMPSRFVRGGRGQRLCLLAAGICTVLFGFLFVHTRQVPSADSQYAKVRTFFALDNLSRHVEVQKGIQILDGGIDPASVPLLSVILPYTSPKREFLADAVQSIRTQTVAPLIEVIFLCAEVHAECSHDRLGLPPRFTIIKPRGRIGEEQLNISPLPVTRNIGFEAARAPFGFMLDSDDMMEPTTLEKTLWVMWSLNSSPVEGRNLRASARYQEPELLTSEKEKGGKGSRVGAPSASIVGGITVEYYPKLKTLFGEGSFQKREAFLRSNSITALNMYRSDVYFAVGGSDEEWDKGLEDWELYLRILAFGGWGFTIPEPLDWYRRFPRGGEKWSAFKKLEKGFVFEDRYGHLSNASFKDIAAPPPNSPLSPLCYSLGRSLSEFVPGMSLPQAGPKDLPMENRDWLSQCHRGLRDVKLNPTSFHSLLAAVVSHPLLSYSKKVEASLPPVGHPHAKRVLLLAPYFVSSRSRKKSLIDLTTWLRESGAETVTMALYRQLDGVATTWNAESVECDLLLESGWDIHVLPRLFLRTLDQLSYLLHLIYSRGITSVVVHRDQGGMAIIRLIVSLLRLRPALSERISFSWFQYAPLSTSFMERYFFAPDRTKENKQIGFLCRISDVKMGRVFSVSGRNDGLETGKDSRCLETLLSMDDREELPTTASLRDLYDLFLLEDGLSIFSEESKSTCTPQHYKPNPGERTIRELCIGCEVPSYPVADESRVRQSSYSWRGRGRGVEWEYFVQTSSSSD</sequence>
<keyword evidence="1" id="KW-0812">Transmembrane</keyword>
<feature type="transmembrane region" description="Helical" evidence="1">
    <location>
        <begin position="37"/>
        <end position="55"/>
    </location>
</feature>
<dbReference type="InterPro" id="IPR050834">
    <property type="entry name" value="Glycosyltransf_2"/>
</dbReference>
<dbReference type="SUPFAM" id="SSF53448">
    <property type="entry name" value="Nucleotide-diphospho-sugar transferases"/>
    <property type="match status" value="1"/>
</dbReference>
<dbReference type="Gene3D" id="3.90.550.10">
    <property type="entry name" value="Spore Coat Polysaccharide Biosynthesis Protein SpsA, Chain A"/>
    <property type="match status" value="1"/>
</dbReference>
<evidence type="ECO:0000313" key="2">
    <source>
        <dbReference type="EMBL" id="CAE0244007.1"/>
    </source>
</evidence>
<dbReference type="PANTHER" id="PTHR43685">
    <property type="entry name" value="GLYCOSYLTRANSFERASE"/>
    <property type="match status" value="1"/>
</dbReference>
<organism evidence="2">
    <name type="scientific">Palpitomonas bilix</name>
    <dbReference type="NCBI Taxonomy" id="652834"/>
    <lineage>
        <taxon>Eukaryota</taxon>
        <taxon>Eukaryota incertae sedis</taxon>
    </lineage>
</organism>
<dbReference type="EMBL" id="HBIB01009763">
    <property type="protein sequence ID" value="CAE0244007.1"/>
    <property type="molecule type" value="Transcribed_RNA"/>
</dbReference>
<evidence type="ECO:0000256" key="1">
    <source>
        <dbReference type="SAM" id="Phobius"/>
    </source>
</evidence>
<gene>
    <name evidence="2" type="ORF">PBIL07802_LOCUS6182</name>
</gene>
<accession>A0A7S3G3D5</accession>
<protein>
    <recommendedName>
        <fullName evidence="3">Glycosyltransferase 2-like domain-containing protein</fullName>
    </recommendedName>
</protein>
<reference evidence="2" key="1">
    <citation type="submission" date="2021-01" db="EMBL/GenBank/DDBJ databases">
        <authorList>
            <person name="Corre E."/>
            <person name="Pelletier E."/>
            <person name="Niang G."/>
            <person name="Scheremetjew M."/>
            <person name="Finn R."/>
            <person name="Kale V."/>
            <person name="Holt S."/>
            <person name="Cochrane G."/>
            <person name="Meng A."/>
            <person name="Brown T."/>
            <person name="Cohen L."/>
        </authorList>
    </citation>
    <scope>NUCLEOTIDE SEQUENCE</scope>
    <source>
        <strain evidence="2">NIES-2562</strain>
    </source>
</reference>
<keyword evidence="1" id="KW-0472">Membrane</keyword>
<dbReference type="AlphaFoldDB" id="A0A7S3G3D5"/>